<feature type="transmembrane region" description="Helical" evidence="10">
    <location>
        <begin position="3633"/>
        <end position="3651"/>
    </location>
</feature>
<keyword evidence="8 10" id="KW-0472">Membrane</keyword>
<dbReference type="EMBL" id="JAATJU010000099">
    <property type="protein sequence ID" value="KAH0521478.1"/>
    <property type="molecule type" value="Genomic_DNA"/>
</dbReference>
<dbReference type="GO" id="GO:0005319">
    <property type="term" value="F:lipid transporter activity"/>
    <property type="evidence" value="ECO:0007669"/>
    <property type="project" value="TreeGrafter"/>
</dbReference>
<evidence type="ECO:0000256" key="9">
    <source>
        <dbReference type="SAM" id="MobiDB-lite"/>
    </source>
</evidence>
<dbReference type="Pfam" id="PF12698">
    <property type="entry name" value="ABC2_membrane_3"/>
    <property type="match status" value="2"/>
</dbReference>
<dbReference type="GO" id="GO:0016887">
    <property type="term" value="F:ATP hydrolysis activity"/>
    <property type="evidence" value="ECO:0007669"/>
    <property type="project" value="InterPro"/>
</dbReference>
<proteinExistence type="predicted"/>
<keyword evidence="5" id="KW-0547">Nucleotide-binding</keyword>
<feature type="compositionally biased region" description="Basic and acidic residues" evidence="9">
    <location>
        <begin position="3232"/>
        <end position="3241"/>
    </location>
</feature>
<evidence type="ECO:0000256" key="2">
    <source>
        <dbReference type="ARBA" id="ARBA00022448"/>
    </source>
</evidence>
<feature type="transmembrane region" description="Helical" evidence="10">
    <location>
        <begin position="14"/>
        <end position="31"/>
    </location>
</feature>
<evidence type="ECO:0000256" key="10">
    <source>
        <dbReference type="SAM" id="Phobius"/>
    </source>
</evidence>
<feature type="transmembrane region" description="Helical" evidence="10">
    <location>
        <begin position="3679"/>
        <end position="3701"/>
    </location>
</feature>
<feature type="transmembrane region" description="Helical" evidence="10">
    <location>
        <begin position="2790"/>
        <end position="2810"/>
    </location>
</feature>
<keyword evidence="7 10" id="KW-1133">Transmembrane helix</keyword>
<feature type="transmembrane region" description="Helical" evidence="10">
    <location>
        <begin position="3594"/>
        <end position="3613"/>
    </location>
</feature>
<feature type="transmembrane region" description="Helical" evidence="10">
    <location>
        <begin position="3562"/>
        <end position="3582"/>
    </location>
</feature>
<evidence type="ECO:0000313" key="13">
    <source>
        <dbReference type="Proteomes" id="UP000710432"/>
    </source>
</evidence>
<evidence type="ECO:0000256" key="1">
    <source>
        <dbReference type="ARBA" id="ARBA00004141"/>
    </source>
</evidence>
<dbReference type="GO" id="GO:0016020">
    <property type="term" value="C:membrane"/>
    <property type="evidence" value="ECO:0007669"/>
    <property type="project" value="UniProtKB-SubCell"/>
</dbReference>
<feature type="transmembrane region" description="Helical" evidence="10">
    <location>
        <begin position="2759"/>
        <end position="2783"/>
    </location>
</feature>
<evidence type="ECO:0000256" key="7">
    <source>
        <dbReference type="ARBA" id="ARBA00022989"/>
    </source>
</evidence>
<feature type="transmembrane region" description="Helical" evidence="10">
    <location>
        <begin position="3524"/>
        <end position="3550"/>
    </location>
</feature>
<feature type="transmembrane region" description="Helical" evidence="10">
    <location>
        <begin position="2681"/>
        <end position="2704"/>
    </location>
</feature>
<dbReference type="InterPro" id="IPR003439">
    <property type="entry name" value="ABC_transporter-like_ATP-bd"/>
</dbReference>
<comment type="subcellular location">
    <subcellularLocation>
        <location evidence="1">Membrane</location>
        <topology evidence="1">Multi-pass membrane protein</topology>
    </subcellularLocation>
</comment>
<dbReference type="Pfam" id="PF00005">
    <property type="entry name" value="ABC_tran"/>
    <property type="match status" value="2"/>
</dbReference>
<comment type="caution">
    <text evidence="12">The sequence shown here is derived from an EMBL/GenBank/DDBJ whole genome shotgun (WGS) entry which is preliminary data.</text>
</comment>
<protein>
    <submittedName>
        <fullName evidence="12">ATP-binding cassette sub-family A member 13</fullName>
    </submittedName>
</protein>
<name>A0A8J6H4C9_MICOH</name>
<dbReference type="Proteomes" id="UP000710432">
    <property type="component" value="Unassembled WGS sequence"/>
</dbReference>
<feature type="region of interest" description="Disordered" evidence="9">
    <location>
        <begin position="3232"/>
        <end position="3260"/>
    </location>
</feature>
<feature type="transmembrane region" description="Helical" evidence="10">
    <location>
        <begin position="2725"/>
        <end position="2747"/>
    </location>
</feature>
<feature type="transmembrane region" description="Helical" evidence="10">
    <location>
        <begin position="2816"/>
        <end position="2840"/>
    </location>
</feature>
<keyword evidence="4" id="KW-0677">Repeat</keyword>
<dbReference type="CDD" id="cd03263">
    <property type="entry name" value="ABC_subfamily_A"/>
    <property type="match status" value="1"/>
</dbReference>
<feature type="domain" description="ABC transporter" evidence="11">
    <location>
        <begin position="2907"/>
        <end position="3139"/>
    </location>
</feature>
<dbReference type="InterPro" id="IPR026082">
    <property type="entry name" value="ABCA"/>
</dbReference>
<dbReference type="PROSITE" id="PS00211">
    <property type="entry name" value="ABC_TRANSPORTER_1"/>
    <property type="match status" value="1"/>
</dbReference>
<dbReference type="PANTHER" id="PTHR19229:SF113">
    <property type="entry name" value="ATP-BINDING CASSETTE SUB-FAMILY A MEMBER 13"/>
    <property type="match status" value="1"/>
</dbReference>
<evidence type="ECO:0000256" key="5">
    <source>
        <dbReference type="ARBA" id="ARBA00022741"/>
    </source>
</evidence>
<dbReference type="PROSITE" id="PS50893">
    <property type="entry name" value="ABC_TRANSPORTER_2"/>
    <property type="match status" value="1"/>
</dbReference>
<dbReference type="InterPro" id="IPR027417">
    <property type="entry name" value="P-loop_NTPase"/>
</dbReference>
<dbReference type="FunFam" id="3.40.50.300:FF:000298">
    <property type="entry name" value="ATP-binding cassette sub-family A member 12"/>
    <property type="match status" value="1"/>
</dbReference>
<evidence type="ECO:0000256" key="3">
    <source>
        <dbReference type="ARBA" id="ARBA00022692"/>
    </source>
</evidence>
<dbReference type="GO" id="GO:0140359">
    <property type="term" value="F:ABC-type transporter activity"/>
    <property type="evidence" value="ECO:0007669"/>
    <property type="project" value="InterPro"/>
</dbReference>
<feature type="transmembrane region" description="Helical" evidence="10">
    <location>
        <begin position="2861"/>
        <end position="2884"/>
    </location>
</feature>
<keyword evidence="2" id="KW-0813">Transport</keyword>
<dbReference type="SMART" id="SM00382">
    <property type="entry name" value="AAA"/>
    <property type="match status" value="1"/>
</dbReference>
<reference evidence="12" key="1">
    <citation type="submission" date="2020-03" db="EMBL/GenBank/DDBJ databases">
        <title>Studies in the Genomics of Life Span.</title>
        <authorList>
            <person name="Glass D."/>
        </authorList>
    </citation>
    <scope>NUCLEOTIDE SEQUENCE</scope>
    <source>
        <strain evidence="12">LTLLF</strain>
        <tissue evidence="12">Muscle</tissue>
    </source>
</reference>
<accession>A0A8J6H4C9</accession>
<dbReference type="InterPro" id="IPR017871">
    <property type="entry name" value="ABC_transporter-like_CS"/>
</dbReference>
<keyword evidence="6 12" id="KW-0067">ATP-binding</keyword>
<dbReference type="InterPro" id="IPR013525">
    <property type="entry name" value="ABC2_TM"/>
</dbReference>
<evidence type="ECO:0000256" key="8">
    <source>
        <dbReference type="ARBA" id="ARBA00023136"/>
    </source>
</evidence>
<keyword evidence="3 10" id="KW-0812">Transmembrane</keyword>
<sequence>MVTVVLSAGGYGDSGPLLVVMVTVVLSAGGYGDSGFLLVVMVTVALCWWLCSLTSLGAVDWLPLQQTVPQVSRHVLNVTISTLRFLLQHGAAPESVYHLSLQNMVWDLQKVQSDLKSLFGLNDLQMEHLLNYSAELKEIPTHSFLERMICSILSNTSEVEAESKGYQADCHPKWSAVKNYIIHAVSWLKLYGQLFDQWQRGGLLQNLLTGASHGLAALRDQFDKGSEARKVLEVSHTALLILSDSWAADGPRGSHLRPQIFEHLGKLQRTVSDLSPRPSLKSLSLLDPVLRNVVAQDLRFVQGVLSYLETSARDFIPGGPDSWRLEKDMFFWGLKQLLRKDASTTCLNGHLSQEEALPPGNSSIWRSLWGVLCRSPSFNETSVLSQLLLAVKDAGRRLQDVIAGHTDGPISEPDRHLDWKALGAQLSEVNLTCSQVIKPPGAAASPENGISPGGCEYQLVSTVISHILEEGQMSLQELLYWKVFSGIIRKTCELARYVNMHGSFQSSPPAFSENSPCQTQNMDWKAIIDNYFLFFNNVVKSPITSTARVLNFTKHLLVEDKKLHTLENGPMNVLLSFVEFLEELLLSDPSGSFTAPEFHDLTLLPELVLNRSVLWRNHLESLQRDPHDGDAQKLLEFDKLVTEKIQSLKDHWMRRESKNILRFIKLILFEIKPELREFWLNGISQEERAKFEISSTLGNFSVPEYEKIFSESFNFSQLFHSDWPQSPAVDADFIHLSRIIIHGLSELSFLTQEQVSIALDTIYVLKNVSELFSTLSEHQKQELGNILTHINVFKDRDAALLLQTYSSFYQYFHKFLNIQKRESLIIYITQIFRHILDLIKQFNIQKISKALLLLSETTEALGMIPEVSHCQQLLSVLNLLELQAQSLLSTEGRAPGVIHASLTGLKQLFVADEGFRVSLLQYVNQFFNDSAGTLLPSECLVLENTAISSVNYSGNEGASLLFPWTQLFSNLTVNGSVISEFTAIHCTLSWIRTWTEIWGTLSQILKLDLNIFTSLHVGIIQLLDELENGGNISQNCKGIVPTYHTARLILNLFKNVTQENGFHDWEGLLDLRDLWVALDNELAVVQSLNLAQAEGSFVTMETSLRQLKTFPMKTKASREFLSSLLDVFIELSKASDYMARNTDLINNFLSNDLTDPGGKFASGITELRETILFLRNVSQDRGLLSCADIFQSVTELISESNILPVNASKKPAHILAMLSSIFSSKNASSSLDGCLAWIDVINHLCMMYNSSSLPGHLHSALGSFKDMENKMNSALKILTWVLNRKIPICPPNESNVNCVNIYLKDVTEFLNIIVTPGLEKEKVAKFETLLALFNNSTEPVNMIIANLTEDLEFASQFDWKHFRDLLLGPTGMSDGIPDQFQDIWQHSIALGKEMQKLFEGIIHSVLGSSSSSSAERVLSVFSVSPKERDISHLHNSVRRLANYVALNLTHYLQNSSEVVPHEIMKAVDLGIQLTRDVFNSLMPAVRFSIPENSDPAQVLKKVASLMHSLKKADTELLVGQLGEISENLMSFFKNLSRTGVDHLGVNMVVGLVDKLVASSHSWSVNHLLRLSRLLPQEVVTAVLDVYYALPHMAVLLQRVTDKNITESLRDIYNFTLLHGITMFNTTKEDFADAIKTLLDTVELVSDEPAVISEALMCLPRVWCSNHTTSRLEESPKVEGCNVQGHMSPSLYHMATSILDLLHLPWPSDSECINENPGEEITRKVVCAMHDFADWNSILSELLEIFHVKNVLGKTLQGLWHKVLPFMSPSGNQGNDSISELCPNGTVKQGALQIIKNLKHANFTKFKLLENMLNKLGSLDKILNITQGTKTSAQNNVSLNLGRIFKLISALWSLRNSTHHLLSPITNFLNANHTDRSPDSSGLIKNDEATHSFEDLWFHFKQSTMDPNDNFSLGQLLSDINRKIQDIALQNTTVQLPQLLEILDSSPLTMSEITEGFLFLLKHWLHEYENEDYFRLVQRLLSAMASGNSTDVTVLARDLTTYLGYLRNSTGEGNFDVGVLNLSNFAERSQESALNFSSTDLHTRDFISLILNHTQSKNGGETAGQAEGLLKQLLETLFSSLLNGMPENKISLLLKDLHRDFMAEMSVFEMCQVFRQLEKPSEAVEMLHRVERMALRVLIIFAENPFLTKDILCAMLSCRGMRSLILPVMQGVTLVHHHYQEMGKIWFSSDQLDCEHLSRSLSRALEGFKSSLQDASSQGCTCRQPLVGTVQLQTHRLIKSLKETWMTKIPVLMFLSNFTVTEDVKVKDLMKNLSRLTEDLRSSIHISDETIQSILEATISHSKCDEESLHLLLTFPNNEKSWFATRELCSLPGTQVFSLLLMMGQNLNLRNFVYKVSQRHQARSSSLASFQSVMKLLCKDQETFLSNSNMFVRLPRVNELLENDKEKFNIPHDSKVHIQTDLLNHFGGDVFGMDREVLCDPVENKANYTFYFVDKIKILSETLLKLSRLFQGSGNGQMFNQLQDALRNKFIRSFVESHLDIDVDKLTEDLHTYGQTLDQMFNHEGAGHFQFLGGILANLSSCVVLDRFQAVETVGALETTAHELMQQNSFLASVIFNSSLGHRHIRSARRKLPPHVTYTIRINVLYTMRTDLIKYPSWKFHPQNLPADGFKYNYIFVPLQDMIERAIIAVQTGQEAVEPTTQVQAAPYPCHTSDLFLNNVGFFFPLIMMLTWMVSVASMVRKLVYEREIQIEEYMRMMGLHPAIHFLSWFLENMATLALSSAALAVILKMSGIFMHSDAFIIFLFLLDFGVSAVMLSYFLSVFFNQANTAALCTSLGYMISFLPYVVLLVLHNQLSFTIQSLLCLLSTTAFGQGVFFITFLEGQEEGIQWSHMYRAPEPGGMTFGWVCWMILFDSILYFLCGWYFSNLVSGPSQQNGPGELEGGTPGVALISVTKEYEGHKLAVQELTLTFHRDQITALLGTNGAGKTTIISMLMGLYPPTSGMIIINGKNLQTDLSKIREELGVCPQQDILLDNLTVREHLMLFAAIKAPWWAKKELQQQVDKTLDEVELTQHQHKPARVLSGGMKRKLSIAIAFMGRSKTVVLDEPSSGVDPCSRRSLWDILLKYRKGRTIIFTTHHLDEAEMLSDHVAVLQQGKLRCYAPPAGLKETYGQGLTLTLTKQPSVLETQEPKDVARVTSLIQVYIPQAFLKDSSGGELTYTIPKDADKSCFKGLCQALDQNLQHLHLTGYGISDTTLEEVFLMLLQDTNKKSHITPETKLDPQNEIPARPSPQHGASPVRTPPVWALSEPTGGFQLLLGQVVSLLRKRLLHTLRAWKSTTSDLLLPVLFVALAMGLFMVQPLAITYPPLKLTPGHYGTAETYFFSSGSHGLDLAHVLLRKFGDKDPLCADGQLLARAISVTSGLDLYVENWLGGWSFGVQIPNEDKEVKTNASEQRTLAKVWYNQKGFHSLPSYLNHLNNLILWQYLPPDTSDWRQYGITLYSHPYGGALLNEDKILESIRQCGVALCIVLGFSILSASIGSSVVRDRVTGAKRLQHISGLGYRTYWLVNFLYDMLFYLVSVCLCVAIIAAFQLTAFTFRENLVATALLLALFGYAMIPWMYLISRIFPSSDVAFISYISLNFIFGLCTMLMTAMPRLLAIISKAQNLQNIYDVLKWVFTIFPQFCLGQGLIELCYNQIKYDLTHNFGIDSYVSPFEMNFLGWIFVELTLQGTVLLLLRILVHGDLLRWPRVHFAPQDTVKSAKDIDVEKEQMRVLEGKTGGDILVLCNLNKSYRSVFRRKTTAVHDLSLAIPRGECFGLLGVNGAGKSTTFKILTGEIPPSSGYAVVRTPQGMVSVPSTLSVCITLKQAFSASQAPHRMAYRDFSTNNLVELGAGPDSASPVRKMHTLLFIPRDIPSFF</sequence>
<evidence type="ECO:0000256" key="6">
    <source>
        <dbReference type="ARBA" id="ARBA00022840"/>
    </source>
</evidence>
<dbReference type="GO" id="GO:0005524">
    <property type="term" value="F:ATP binding"/>
    <property type="evidence" value="ECO:0007669"/>
    <property type="project" value="UniProtKB-KW"/>
</dbReference>
<evidence type="ECO:0000313" key="12">
    <source>
        <dbReference type="EMBL" id="KAH0521478.1"/>
    </source>
</evidence>
<evidence type="ECO:0000256" key="4">
    <source>
        <dbReference type="ARBA" id="ARBA00022737"/>
    </source>
</evidence>
<dbReference type="SUPFAM" id="SSF52540">
    <property type="entry name" value="P-loop containing nucleoside triphosphate hydrolases"/>
    <property type="match status" value="2"/>
</dbReference>
<dbReference type="InterPro" id="IPR003593">
    <property type="entry name" value="AAA+_ATPase"/>
</dbReference>
<dbReference type="Gene3D" id="3.40.50.300">
    <property type="entry name" value="P-loop containing nucleotide triphosphate hydrolases"/>
    <property type="match status" value="2"/>
</dbReference>
<dbReference type="PANTHER" id="PTHR19229">
    <property type="entry name" value="ATP-BINDING CASSETTE TRANSPORTER SUBFAMILY A ABCA"/>
    <property type="match status" value="1"/>
</dbReference>
<feature type="transmembrane region" description="Helical" evidence="10">
    <location>
        <begin position="3302"/>
        <end position="3323"/>
    </location>
</feature>
<feature type="transmembrane region" description="Helical" evidence="10">
    <location>
        <begin position="3484"/>
        <end position="3504"/>
    </location>
</feature>
<gene>
    <name evidence="12" type="ORF">LTLLF_101895</name>
</gene>
<feature type="transmembrane region" description="Helical" evidence="10">
    <location>
        <begin position="38"/>
        <end position="62"/>
    </location>
</feature>
<organism evidence="12 13">
    <name type="scientific">Microtus ochrogaster</name>
    <name type="common">Prairie vole</name>
    <dbReference type="NCBI Taxonomy" id="79684"/>
    <lineage>
        <taxon>Eukaryota</taxon>
        <taxon>Metazoa</taxon>
        <taxon>Chordata</taxon>
        <taxon>Craniata</taxon>
        <taxon>Vertebrata</taxon>
        <taxon>Euteleostomi</taxon>
        <taxon>Mammalia</taxon>
        <taxon>Eutheria</taxon>
        <taxon>Euarchontoglires</taxon>
        <taxon>Glires</taxon>
        <taxon>Rodentia</taxon>
        <taxon>Myomorpha</taxon>
        <taxon>Muroidea</taxon>
        <taxon>Cricetidae</taxon>
        <taxon>Arvicolinae</taxon>
        <taxon>Microtus</taxon>
    </lineage>
</organism>
<evidence type="ECO:0000259" key="11">
    <source>
        <dbReference type="PROSITE" id="PS50893"/>
    </source>
</evidence>